<evidence type="ECO:0000256" key="4">
    <source>
        <dbReference type="ARBA" id="ARBA00022679"/>
    </source>
</evidence>
<evidence type="ECO:0000256" key="8">
    <source>
        <dbReference type="SAM" id="Phobius"/>
    </source>
</evidence>
<dbReference type="PANTHER" id="PTHR33908">
    <property type="entry name" value="MANNOSYLTRANSFERASE YKCB-RELATED"/>
    <property type="match status" value="1"/>
</dbReference>
<evidence type="ECO:0000256" key="6">
    <source>
        <dbReference type="ARBA" id="ARBA00022989"/>
    </source>
</evidence>
<dbReference type="RefSeq" id="WP_277418307.1">
    <property type="nucleotide sequence ID" value="NZ_CP119083.1"/>
</dbReference>
<feature type="domain" description="GtrA/DPMS transmembrane" evidence="9">
    <location>
        <begin position="18"/>
        <end position="131"/>
    </location>
</feature>
<proteinExistence type="predicted"/>
<feature type="transmembrane region" description="Helical" evidence="8">
    <location>
        <begin position="453"/>
        <end position="471"/>
    </location>
</feature>
<keyword evidence="3" id="KW-0328">Glycosyltransferase</keyword>
<dbReference type="Proteomes" id="UP001216510">
    <property type="component" value="Chromosome"/>
</dbReference>
<feature type="domain" description="Glycosyltransferase RgtA/B/C/D-like" evidence="10">
    <location>
        <begin position="221"/>
        <end position="386"/>
    </location>
</feature>
<dbReference type="InterPro" id="IPR007267">
    <property type="entry name" value="GtrA_DPMS_TM"/>
</dbReference>
<evidence type="ECO:0000256" key="1">
    <source>
        <dbReference type="ARBA" id="ARBA00004651"/>
    </source>
</evidence>
<evidence type="ECO:0000256" key="2">
    <source>
        <dbReference type="ARBA" id="ARBA00022475"/>
    </source>
</evidence>
<name>A0ABY8BMS4_9BURK</name>
<dbReference type="Pfam" id="PF04138">
    <property type="entry name" value="GtrA_DPMS_TM"/>
    <property type="match status" value="1"/>
</dbReference>
<feature type="transmembrane region" description="Helical" evidence="8">
    <location>
        <begin position="46"/>
        <end position="63"/>
    </location>
</feature>
<keyword evidence="12" id="KW-1185">Reference proteome</keyword>
<comment type="subcellular location">
    <subcellularLocation>
        <location evidence="1">Cell membrane</location>
        <topology evidence="1">Multi-pass membrane protein</topology>
    </subcellularLocation>
</comment>
<feature type="transmembrane region" description="Helical" evidence="8">
    <location>
        <begin position="295"/>
        <end position="315"/>
    </location>
</feature>
<evidence type="ECO:0000259" key="9">
    <source>
        <dbReference type="Pfam" id="PF04138"/>
    </source>
</evidence>
<feature type="transmembrane region" description="Helical" evidence="8">
    <location>
        <begin position="477"/>
        <end position="499"/>
    </location>
</feature>
<feature type="transmembrane region" description="Helical" evidence="8">
    <location>
        <begin position="428"/>
        <end position="444"/>
    </location>
</feature>
<keyword evidence="4" id="KW-0808">Transferase</keyword>
<evidence type="ECO:0000256" key="5">
    <source>
        <dbReference type="ARBA" id="ARBA00022692"/>
    </source>
</evidence>
<evidence type="ECO:0000313" key="12">
    <source>
        <dbReference type="Proteomes" id="UP001216510"/>
    </source>
</evidence>
<gene>
    <name evidence="11" type="ORF">PX653_13210</name>
</gene>
<sequence>MNTATSFPNKLLTLTLGKFLTVGVLNTAITIAVIFAAKTWLRLEDVAANACGYVIGMLCSFLLNKHWTFSHKGQTLQAFCRFLAVCGVAYLANLAALKGFLNLGLNPYLCHILAMPFYTVVFFIGSKAVVFVKYKDSEEGRAPFAPVFVADVRAAGQQEQYATLFVLAFIAAATVFFYRLAGAPIELWDESRLANNAIEMARNGLSLITTFDWAPDHWNTKPPLLIWLMASTMKVVGMNELGVRLPSAVASLATAMLVYWFVGHCFRRPVLAFVAVLVMLASPGYILFHGARSGDYDALLTLLTTIYILFAFAFLEGDARHKRSFFLITTVAIVLAFYTKAIQGMIFLPALFIYALVTRQIGMVLSKRYFYVCCVLAAVACISYYWFRNEIDPGYFAAVQANDLGGRYSVSLEGHRGGPLWYVEQYPSFPWLIPGILMAAYLALRGSREVRRLALYLGIVSVFYLAILSSASTKIVWYATPLVPLSAILCALGVGDIAGKLNAARPAGWKLSPVVLLGIAGAAPVVVINMLAINQRIALKEASPYEQQSLALRSLIDSGERHDELLVLHRGYPTGPRGSFYVAPAMFYATALSAKGTPTRVVQEVPAQAAQTTLLVCNGEVTLAGSAHQSVLGKDARCALHTLAPHTAMLPNGMQPHPADKPQQH</sequence>
<feature type="transmembrane region" description="Helical" evidence="8">
    <location>
        <begin position="511"/>
        <end position="533"/>
    </location>
</feature>
<keyword evidence="7 8" id="KW-0472">Membrane</keyword>
<dbReference type="Pfam" id="PF13231">
    <property type="entry name" value="PMT_2"/>
    <property type="match status" value="1"/>
</dbReference>
<keyword evidence="5 8" id="KW-0812">Transmembrane</keyword>
<evidence type="ECO:0000256" key="7">
    <source>
        <dbReference type="ARBA" id="ARBA00023136"/>
    </source>
</evidence>
<feature type="transmembrane region" description="Helical" evidence="8">
    <location>
        <begin position="268"/>
        <end position="288"/>
    </location>
</feature>
<feature type="transmembrane region" description="Helical" evidence="8">
    <location>
        <begin position="327"/>
        <end position="357"/>
    </location>
</feature>
<feature type="transmembrane region" description="Helical" evidence="8">
    <location>
        <begin position="369"/>
        <end position="387"/>
    </location>
</feature>
<dbReference type="InterPro" id="IPR038731">
    <property type="entry name" value="RgtA/B/C-like"/>
</dbReference>
<keyword evidence="2" id="KW-1003">Cell membrane</keyword>
<accession>A0ABY8BMS4</accession>
<feature type="transmembrane region" description="Helical" evidence="8">
    <location>
        <begin position="108"/>
        <end position="132"/>
    </location>
</feature>
<protein>
    <submittedName>
        <fullName evidence="11">GtrA family protein</fullName>
    </submittedName>
</protein>
<reference evidence="11 12" key="1">
    <citation type="submission" date="2023-02" db="EMBL/GenBank/DDBJ databases">
        <title>Gemone sequence of Telluria chitinolytica ACM 3522T.</title>
        <authorList>
            <person name="Frediansyah A."/>
            <person name="Miess H."/>
            <person name="Gross H."/>
        </authorList>
    </citation>
    <scope>NUCLEOTIDE SEQUENCE [LARGE SCALE GENOMIC DNA]</scope>
    <source>
        <strain evidence="11 12">ACM 3522</strain>
    </source>
</reference>
<feature type="transmembrane region" description="Helical" evidence="8">
    <location>
        <begin position="241"/>
        <end position="262"/>
    </location>
</feature>
<dbReference type="PANTHER" id="PTHR33908:SF11">
    <property type="entry name" value="MEMBRANE PROTEIN"/>
    <property type="match status" value="1"/>
</dbReference>
<feature type="transmembrane region" description="Helical" evidence="8">
    <location>
        <begin position="16"/>
        <end position="37"/>
    </location>
</feature>
<keyword evidence="6 8" id="KW-1133">Transmembrane helix</keyword>
<dbReference type="EMBL" id="CP119083">
    <property type="protein sequence ID" value="WEF35659.1"/>
    <property type="molecule type" value="Genomic_DNA"/>
</dbReference>
<feature type="transmembrane region" description="Helical" evidence="8">
    <location>
        <begin position="161"/>
        <end position="181"/>
    </location>
</feature>
<dbReference type="InterPro" id="IPR050297">
    <property type="entry name" value="LipidA_mod_glycosyltrf_83"/>
</dbReference>
<evidence type="ECO:0000259" key="10">
    <source>
        <dbReference type="Pfam" id="PF13231"/>
    </source>
</evidence>
<feature type="transmembrane region" description="Helical" evidence="8">
    <location>
        <begin position="75"/>
        <end position="96"/>
    </location>
</feature>
<organism evidence="11 12">
    <name type="scientific">Pseudoduganella chitinolytica</name>
    <dbReference type="NCBI Taxonomy" id="34070"/>
    <lineage>
        <taxon>Bacteria</taxon>
        <taxon>Pseudomonadati</taxon>
        <taxon>Pseudomonadota</taxon>
        <taxon>Betaproteobacteria</taxon>
        <taxon>Burkholderiales</taxon>
        <taxon>Oxalobacteraceae</taxon>
        <taxon>Telluria group</taxon>
        <taxon>Pseudoduganella</taxon>
    </lineage>
</organism>
<evidence type="ECO:0000313" key="11">
    <source>
        <dbReference type="EMBL" id="WEF35659.1"/>
    </source>
</evidence>
<evidence type="ECO:0000256" key="3">
    <source>
        <dbReference type="ARBA" id="ARBA00022676"/>
    </source>
</evidence>